<comment type="similarity">
    <text evidence="1">Belongs to the CDC123 family.</text>
</comment>
<keyword evidence="3" id="KW-1185">Reference proteome</keyword>
<dbReference type="GeneID" id="106810143"/>
<sequence length="329" mass="37390">MAVIIIALPKEVLAYLQDGGTLVLPEGSGDSSQLHQSNRRQHNDEYEDENWDTEDDDTEALPNFSEFDGQLRAAIDELGGSVFPRLNWSSPKDASWIAFGNTLKCKSPGDIYLLLKSSDFVTHDLTQPFSLCEDADCANATRVKYDIVLREWCEINPSTEFRCFVKGDEIIGISQRDVTSHYDFVEANQEAICRDILDFFESKIKGRFLDENYVFDAYRVGTGNVCLLDFNPFGPVTDSLLFTWDDLYQKTTPSQNIYHNCDSLSKALDFQYVESDFRLQPNQYGKYRVPRDLSGISSKSDPSRLIDLLKSQTMMQREEESSSSDDTNS</sequence>
<accession>A0ABM1E9N8</accession>
<dbReference type="InterPro" id="IPR009772">
    <property type="entry name" value="CDC123"/>
</dbReference>
<dbReference type="Pfam" id="PF07065">
    <property type="entry name" value="D123"/>
    <property type="match status" value="1"/>
</dbReference>
<feature type="compositionally biased region" description="Acidic residues" evidence="2">
    <location>
        <begin position="45"/>
        <end position="58"/>
    </location>
</feature>
<gene>
    <name evidence="4" type="primary">LOC106810143</name>
</gene>
<dbReference type="GO" id="GO:0051301">
    <property type="term" value="P:cell division"/>
    <property type="evidence" value="ECO:0007669"/>
    <property type="project" value="UniProtKB-KW"/>
</dbReference>
<dbReference type="Proteomes" id="UP000695022">
    <property type="component" value="Unplaced"/>
</dbReference>
<reference evidence="4" key="1">
    <citation type="submission" date="2025-08" db="UniProtKB">
        <authorList>
            <consortium name="RefSeq"/>
        </authorList>
    </citation>
    <scope>IDENTIFICATION</scope>
</reference>
<proteinExistence type="inferred from homology"/>
<name>A0ABM1E9N8_PRICU</name>
<evidence type="ECO:0000313" key="4">
    <source>
        <dbReference type="RefSeq" id="XP_014668909.1"/>
    </source>
</evidence>
<evidence type="ECO:0000313" key="3">
    <source>
        <dbReference type="Proteomes" id="UP000695022"/>
    </source>
</evidence>
<organism evidence="3 4">
    <name type="scientific">Priapulus caudatus</name>
    <name type="common">Priapulid worm</name>
    <dbReference type="NCBI Taxonomy" id="37621"/>
    <lineage>
        <taxon>Eukaryota</taxon>
        <taxon>Metazoa</taxon>
        <taxon>Ecdysozoa</taxon>
        <taxon>Scalidophora</taxon>
        <taxon>Priapulida</taxon>
        <taxon>Priapulimorpha</taxon>
        <taxon>Priapulimorphida</taxon>
        <taxon>Priapulidae</taxon>
        <taxon>Priapulus</taxon>
    </lineage>
</organism>
<dbReference type="PANTHER" id="PTHR15323:SF6">
    <property type="entry name" value="CELL DIVISION CYCLE PROTEIN 123 HOMOLOG"/>
    <property type="match status" value="1"/>
</dbReference>
<keyword evidence="4" id="KW-0132">Cell division</keyword>
<dbReference type="RefSeq" id="XP_014668909.1">
    <property type="nucleotide sequence ID" value="XM_014813423.1"/>
</dbReference>
<evidence type="ECO:0000256" key="2">
    <source>
        <dbReference type="SAM" id="MobiDB-lite"/>
    </source>
</evidence>
<protein>
    <submittedName>
        <fullName evidence="4">Cell division cycle protein 123 homolog</fullName>
    </submittedName>
</protein>
<keyword evidence="4" id="KW-0131">Cell cycle</keyword>
<evidence type="ECO:0000256" key="1">
    <source>
        <dbReference type="ARBA" id="ARBA00011047"/>
    </source>
</evidence>
<feature type="region of interest" description="Disordered" evidence="2">
    <location>
        <begin position="26"/>
        <end position="58"/>
    </location>
</feature>
<dbReference type="PANTHER" id="PTHR15323">
    <property type="entry name" value="D123 PROTEIN"/>
    <property type="match status" value="1"/>
</dbReference>